<dbReference type="InterPro" id="IPR036291">
    <property type="entry name" value="NAD(P)-bd_dom_sf"/>
</dbReference>
<dbReference type="GO" id="GO:0006631">
    <property type="term" value="P:fatty acid metabolic process"/>
    <property type="evidence" value="ECO:0007669"/>
    <property type="project" value="InterPro"/>
</dbReference>
<accession>A0A8S0Y2S8</accession>
<dbReference type="InterPro" id="IPR006176">
    <property type="entry name" value="3-OHacyl-CoA_DH_NAD-bd"/>
</dbReference>
<dbReference type="SUPFAM" id="SSF51735">
    <property type="entry name" value="NAD(P)-binding Rossmann-fold domains"/>
    <property type="match status" value="1"/>
</dbReference>
<dbReference type="PANTHER" id="PTHR48075">
    <property type="entry name" value="3-HYDROXYACYL-COA DEHYDROGENASE FAMILY PROTEIN"/>
    <property type="match status" value="1"/>
</dbReference>
<dbReference type="PANTHER" id="PTHR48075:SF5">
    <property type="entry name" value="3-HYDROXYBUTYRYL-COA DEHYDROGENASE"/>
    <property type="match status" value="1"/>
</dbReference>
<dbReference type="InterPro" id="IPR008927">
    <property type="entry name" value="6-PGluconate_DH-like_C_sf"/>
</dbReference>
<feature type="binding site" evidence="6">
    <location>
        <position position="33"/>
    </location>
    <ligand>
        <name>NAD(+)</name>
        <dbReference type="ChEBI" id="CHEBI:57540"/>
    </ligand>
</feature>
<keyword evidence="9" id="KW-0456">Lyase</keyword>
<dbReference type="Proteomes" id="UP001071230">
    <property type="component" value="Unassembled WGS sequence"/>
</dbReference>
<protein>
    <recommendedName>
        <fullName evidence="4">3-hydroxybutyryl-CoA dehydrogenase</fullName>
    </recommendedName>
</protein>
<evidence type="ECO:0000259" key="7">
    <source>
        <dbReference type="Pfam" id="PF00725"/>
    </source>
</evidence>
<name>A0A8S0Y2S8_9FIRM</name>
<dbReference type="Gene3D" id="1.10.1040.10">
    <property type="entry name" value="N-(1-d-carboxylethyl)-l-norvaline Dehydrogenase, domain 2"/>
    <property type="match status" value="1"/>
</dbReference>
<evidence type="ECO:0000256" key="5">
    <source>
        <dbReference type="PIRSR" id="PIRSR000105-1"/>
    </source>
</evidence>
<dbReference type="Gene3D" id="3.40.50.720">
    <property type="entry name" value="NAD(P)-binding Rossmann-like Domain"/>
    <property type="match status" value="1"/>
</dbReference>
<keyword evidence="3 9" id="KW-0560">Oxidoreductase</keyword>
<evidence type="ECO:0000256" key="1">
    <source>
        <dbReference type="ARBA" id="ARBA00005086"/>
    </source>
</evidence>
<feature type="binding site" evidence="6">
    <location>
        <begin position="10"/>
        <end position="15"/>
    </location>
    <ligand>
        <name>NAD(+)</name>
        <dbReference type="ChEBI" id="CHEBI:57540"/>
    </ligand>
</feature>
<dbReference type="PIRSF" id="PIRSF000105">
    <property type="entry name" value="HCDH"/>
    <property type="match status" value="1"/>
</dbReference>
<dbReference type="GO" id="GO:0016829">
    <property type="term" value="F:lyase activity"/>
    <property type="evidence" value="ECO:0007669"/>
    <property type="project" value="UniProtKB-KW"/>
</dbReference>
<dbReference type="Pfam" id="PF02737">
    <property type="entry name" value="3HCDH_N"/>
    <property type="match status" value="1"/>
</dbReference>
<dbReference type="KEGG" id="aacx:DEACI_1788"/>
<feature type="binding site" evidence="6">
    <location>
        <position position="275"/>
    </location>
    <ligand>
        <name>NAD(+)</name>
        <dbReference type="ChEBI" id="CHEBI:57540"/>
    </ligand>
</feature>
<dbReference type="Proteomes" id="UP000836597">
    <property type="component" value="Chromosome"/>
</dbReference>
<evidence type="ECO:0000256" key="4">
    <source>
        <dbReference type="ARBA" id="ARBA00067747"/>
    </source>
</evidence>
<dbReference type="RefSeq" id="WP_240984702.1">
    <property type="nucleotide sequence ID" value="NZ_CDGJ01000082.1"/>
</dbReference>
<evidence type="ECO:0000256" key="6">
    <source>
        <dbReference type="PIRSR" id="PIRSR000105-2"/>
    </source>
</evidence>
<reference evidence="10" key="1">
    <citation type="submission" date="2014-11" db="EMBL/GenBank/DDBJ databases">
        <authorList>
            <person name="Hornung B.V."/>
        </authorList>
    </citation>
    <scope>NUCLEOTIDE SEQUENCE</scope>
    <source>
        <strain evidence="10">INE</strain>
    </source>
</reference>
<keyword evidence="6" id="KW-0520">NAD</keyword>
<feature type="binding site" evidence="6">
    <location>
        <position position="143"/>
    </location>
    <ligand>
        <name>NAD(+)</name>
        <dbReference type="ChEBI" id="CHEBI:57540"/>
    </ligand>
</feature>
<feature type="site" description="Important for catalytic activity" evidence="5">
    <location>
        <position position="140"/>
    </location>
</feature>
<feature type="domain" description="3-hydroxyacyl-CoA dehydrogenase NAD binding" evidence="8">
    <location>
        <begin position="5"/>
        <end position="184"/>
    </location>
</feature>
<dbReference type="InterPro" id="IPR022694">
    <property type="entry name" value="3-OHacyl-CoA_DH"/>
</dbReference>
<gene>
    <name evidence="9" type="ORF">DEACI_1788</name>
    <name evidence="10" type="ORF">DEACI_3065</name>
</gene>
<reference evidence="9" key="2">
    <citation type="submission" date="2020-01" db="EMBL/GenBank/DDBJ databases">
        <authorList>
            <person name="Hornung B."/>
        </authorList>
    </citation>
    <scope>NUCLEOTIDE SEQUENCE</scope>
    <source>
        <strain evidence="9">PacBioINE</strain>
    </source>
</reference>
<organism evidence="9">
    <name type="scientific">Acididesulfobacillus acetoxydans</name>
    <dbReference type="NCBI Taxonomy" id="1561005"/>
    <lineage>
        <taxon>Bacteria</taxon>
        <taxon>Bacillati</taxon>
        <taxon>Bacillota</taxon>
        <taxon>Clostridia</taxon>
        <taxon>Eubacteriales</taxon>
        <taxon>Peptococcaceae</taxon>
        <taxon>Acididesulfobacillus</taxon>
    </lineage>
</organism>
<evidence type="ECO:0000313" key="9">
    <source>
        <dbReference type="EMBL" id="CAA7601135.1"/>
    </source>
</evidence>
<dbReference type="EMBL" id="CDGJ01000082">
    <property type="protein sequence ID" value="CEJ08586.1"/>
    <property type="molecule type" value="Genomic_DNA"/>
</dbReference>
<evidence type="ECO:0000256" key="3">
    <source>
        <dbReference type="ARBA" id="ARBA00023002"/>
    </source>
</evidence>
<evidence type="ECO:0000313" key="11">
    <source>
        <dbReference type="Proteomes" id="UP001071230"/>
    </source>
</evidence>
<evidence type="ECO:0000313" key="10">
    <source>
        <dbReference type="EMBL" id="CEJ08586.1"/>
    </source>
</evidence>
<dbReference type="InterPro" id="IPR006108">
    <property type="entry name" value="3HC_DH_C"/>
</dbReference>
<feature type="domain" description="3-hydroxyacyl-CoA dehydrogenase C-terminal" evidence="7">
    <location>
        <begin position="187"/>
        <end position="282"/>
    </location>
</feature>
<evidence type="ECO:0000259" key="8">
    <source>
        <dbReference type="Pfam" id="PF02737"/>
    </source>
</evidence>
<evidence type="ECO:0000256" key="2">
    <source>
        <dbReference type="ARBA" id="ARBA00009463"/>
    </source>
</evidence>
<comment type="pathway">
    <text evidence="1">Lipid metabolism; butanoate metabolism.</text>
</comment>
<sequence length="283" mass="31027">MGIRTIGIVGAGAMGTGIANVAAMAGYDVVIRDIERSYVDRSLKTMDKFMARSVEKGKMSAAERQAALARVRGTTELEDLAAADFVIEAVLENMDLKKEVFQALDRLCRPEVILSTNTSSMSITAIAAVTQRPDKVCGLHFFNPAQIMRLVEVIRGMQTSDETIVKARDLAEALGKTAIEVKKDSPGFVVNRIMIPQFIEAARLLQEGVASVEDIDTAVKLGLNYPMGPFELMDFTGVDISYHVMEYFADEFRNNQYAAPQIIKQMVRANKLGKKTGGGFYQG</sequence>
<dbReference type="SUPFAM" id="SSF48179">
    <property type="entry name" value="6-phosphogluconate dehydrogenase C-terminal domain-like"/>
    <property type="match status" value="1"/>
</dbReference>
<dbReference type="EMBL" id="LR746496">
    <property type="protein sequence ID" value="CAA7601135.1"/>
    <property type="molecule type" value="Genomic_DNA"/>
</dbReference>
<dbReference type="FunFam" id="3.40.50.720:FF:000009">
    <property type="entry name" value="Fatty oxidation complex, alpha subunit"/>
    <property type="match status" value="1"/>
</dbReference>
<feature type="binding site" evidence="6">
    <location>
        <position position="92"/>
    </location>
    <ligand>
        <name>NAD(+)</name>
        <dbReference type="ChEBI" id="CHEBI:57540"/>
    </ligand>
</feature>
<keyword evidence="11" id="KW-1185">Reference proteome</keyword>
<proteinExistence type="inferred from homology"/>
<dbReference type="GO" id="GO:0016616">
    <property type="term" value="F:oxidoreductase activity, acting on the CH-OH group of donors, NAD or NADP as acceptor"/>
    <property type="evidence" value="ECO:0007669"/>
    <property type="project" value="InterPro"/>
</dbReference>
<dbReference type="Pfam" id="PF00725">
    <property type="entry name" value="3HCDH"/>
    <property type="match status" value="1"/>
</dbReference>
<feature type="binding site" evidence="6">
    <location>
        <position position="119"/>
    </location>
    <ligand>
        <name>NAD(+)</name>
        <dbReference type="ChEBI" id="CHEBI:57540"/>
    </ligand>
</feature>
<dbReference type="AlphaFoldDB" id="A0A8S0Y2S8"/>
<dbReference type="GO" id="GO:0070403">
    <property type="term" value="F:NAD+ binding"/>
    <property type="evidence" value="ECO:0007669"/>
    <property type="project" value="InterPro"/>
</dbReference>
<dbReference type="InterPro" id="IPR013328">
    <property type="entry name" value="6PGD_dom2"/>
</dbReference>
<feature type="binding site" evidence="6">
    <location>
        <position position="97"/>
    </location>
    <ligand>
        <name>NAD(+)</name>
        <dbReference type="ChEBI" id="CHEBI:57540"/>
    </ligand>
</feature>
<comment type="similarity">
    <text evidence="2">Belongs to the 3-hydroxyacyl-CoA dehydrogenase family.</text>
</comment>